<evidence type="ECO:0008006" key="3">
    <source>
        <dbReference type="Google" id="ProtNLM"/>
    </source>
</evidence>
<protein>
    <recommendedName>
        <fullName evidence="3">STAS/SEC14 domain-containing protein</fullName>
    </recommendedName>
</protein>
<proteinExistence type="predicted"/>
<evidence type="ECO:0000313" key="2">
    <source>
        <dbReference type="Proteomes" id="UP000019678"/>
    </source>
</evidence>
<dbReference type="AlphaFoldDB" id="A0A017TFV9"/>
<dbReference type="Proteomes" id="UP000019678">
    <property type="component" value="Unassembled WGS sequence"/>
</dbReference>
<evidence type="ECO:0000313" key="1">
    <source>
        <dbReference type="EMBL" id="EYF08173.1"/>
    </source>
</evidence>
<name>A0A017TFV9_9BACT</name>
<sequence length="140" mass="15678">MLRIGPHTVKLEPPDLFGMVLDGLLLPEHVEETYVYQRILAADSGRVLLLIDLAQAMGLPAETRRMMKNAGDLPYRGIAIHGANFKKRVLGNMAVMAMNLLTGNQECPVRFFATEAEARRWIIVRRAVLVQARSRVATPR</sequence>
<gene>
    <name evidence="1" type="ORF">CAP_5933</name>
</gene>
<reference evidence="1 2" key="1">
    <citation type="submission" date="2013-05" db="EMBL/GenBank/DDBJ databases">
        <title>Genome assembly of Chondromyces apiculatus DSM 436.</title>
        <authorList>
            <person name="Sharma G."/>
            <person name="Khatri I."/>
            <person name="Kaur C."/>
            <person name="Mayilraj S."/>
            <person name="Subramanian S."/>
        </authorList>
    </citation>
    <scope>NUCLEOTIDE SEQUENCE [LARGE SCALE GENOMIC DNA]</scope>
    <source>
        <strain evidence="1 2">DSM 436</strain>
    </source>
</reference>
<keyword evidence="2" id="KW-1185">Reference proteome</keyword>
<dbReference type="EMBL" id="ASRX01000005">
    <property type="protein sequence ID" value="EYF08173.1"/>
    <property type="molecule type" value="Genomic_DNA"/>
</dbReference>
<organism evidence="1 2">
    <name type="scientific">Chondromyces apiculatus DSM 436</name>
    <dbReference type="NCBI Taxonomy" id="1192034"/>
    <lineage>
        <taxon>Bacteria</taxon>
        <taxon>Pseudomonadati</taxon>
        <taxon>Myxococcota</taxon>
        <taxon>Polyangia</taxon>
        <taxon>Polyangiales</taxon>
        <taxon>Polyangiaceae</taxon>
        <taxon>Chondromyces</taxon>
    </lineage>
</organism>
<dbReference type="STRING" id="1192034.CAP_5933"/>
<accession>A0A017TFV9</accession>
<comment type="caution">
    <text evidence="1">The sequence shown here is derived from an EMBL/GenBank/DDBJ whole genome shotgun (WGS) entry which is preliminary data.</text>
</comment>